<evidence type="ECO:0000256" key="2">
    <source>
        <dbReference type="SAM" id="Phobius"/>
    </source>
</evidence>
<dbReference type="SMART" id="SM00191">
    <property type="entry name" value="Int_alpha"/>
    <property type="match status" value="1"/>
</dbReference>
<dbReference type="Gene3D" id="2.130.10.130">
    <property type="entry name" value="Integrin alpha, N-terminal"/>
    <property type="match status" value="1"/>
</dbReference>
<reference evidence="3 4" key="1">
    <citation type="submission" date="2024-05" db="EMBL/GenBank/DDBJ databases">
        <authorList>
            <person name="Wallberg A."/>
        </authorList>
    </citation>
    <scope>NUCLEOTIDE SEQUENCE [LARGE SCALE GENOMIC DNA]</scope>
</reference>
<dbReference type="PROSITE" id="PS51470">
    <property type="entry name" value="FG_GAP"/>
    <property type="match status" value="1"/>
</dbReference>
<organism evidence="3 4">
    <name type="scientific">Meganyctiphanes norvegica</name>
    <name type="common">Northern krill</name>
    <name type="synonym">Thysanopoda norvegica</name>
    <dbReference type="NCBI Taxonomy" id="48144"/>
    <lineage>
        <taxon>Eukaryota</taxon>
        <taxon>Metazoa</taxon>
        <taxon>Ecdysozoa</taxon>
        <taxon>Arthropoda</taxon>
        <taxon>Crustacea</taxon>
        <taxon>Multicrustacea</taxon>
        <taxon>Malacostraca</taxon>
        <taxon>Eumalacostraca</taxon>
        <taxon>Eucarida</taxon>
        <taxon>Euphausiacea</taxon>
        <taxon>Euphausiidae</taxon>
        <taxon>Meganyctiphanes</taxon>
    </lineage>
</organism>
<feature type="transmembrane region" description="Helical" evidence="2">
    <location>
        <begin position="12"/>
        <end position="34"/>
    </location>
</feature>
<accession>A0AAV2R2K6</accession>
<sequence length="117" mass="13229">MVNAVFRGGGVMGTFMLLLAVAPHLMYATVNLNLTLNMVLAPPRHQTNLKFGYSVAFWRTNGDMNLVVGAPLAPYEFNNTNYPVGNIFLCTLKARCEPFQKLHSDIEILLWKMYFSR</sequence>
<dbReference type="Proteomes" id="UP001497623">
    <property type="component" value="Unassembled WGS sequence"/>
</dbReference>
<protein>
    <submittedName>
        <fullName evidence="3">Uncharacterized protein</fullName>
    </submittedName>
</protein>
<evidence type="ECO:0000256" key="1">
    <source>
        <dbReference type="PROSITE-ProRule" id="PRU00803"/>
    </source>
</evidence>
<evidence type="ECO:0000313" key="4">
    <source>
        <dbReference type="Proteomes" id="UP001497623"/>
    </source>
</evidence>
<comment type="caution">
    <text evidence="3">The sequence shown here is derived from an EMBL/GenBank/DDBJ whole genome shotgun (WGS) entry which is preliminary data.</text>
</comment>
<keyword evidence="2" id="KW-0472">Membrane</keyword>
<dbReference type="EMBL" id="CAXKWB010013740">
    <property type="protein sequence ID" value="CAL4108372.1"/>
    <property type="molecule type" value="Genomic_DNA"/>
</dbReference>
<name>A0AAV2R2K6_MEGNR</name>
<feature type="repeat" description="FG-GAP" evidence="1">
    <location>
        <begin position="37"/>
        <end position="99"/>
    </location>
</feature>
<keyword evidence="2" id="KW-0812">Transmembrane</keyword>
<dbReference type="InterPro" id="IPR028994">
    <property type="entry name" value="Integrin_alpha_N"/>
</dbReference>
<proteinExistence type="predicted"/>
<keyword evidence="4" id="KW-1185">Reference proteome</keyword>
<gene>
    <name evidence="3" type="ORF">MNOR_LOCUS18873</name>
</gene>
<dbReference type="InterPro" id="IPR013519">
    <property type="entry name" value="Int_alpha_beta-p"/>
</dbReference>
<keyword evidence="2" id="KW-1133">Transmembrane helix</keyword>
<evidence type="ECO:0000313" key="3">
    <source>
        <dbReference type="EMBL" id="CAL4108372.1"/>
    </source>
</evidence>
<dbReference type="AlphaFoldDB" id="A0AAV2R2K6"/>